<accession>A0AAW1Q865</accession>
<dbReference type="GO" id="GO:1990380">
    <property type="term" value="F:K48-linked deubiquitinase activity"/>
    <property type="evidence" value="ECO:0007669"/>
    <property type="project" value="InterPro"/>
</dbReference>
<organism evidence="3 4">
    <name type="scientific">[Myrmecia] bisecta</name>
    <dbReference type="NCBI Taxonomy" id="41462"/>
    <lineage>
        <taxon>Eukaryota</taxon>
        <taxon>Viridiplantae</taxon>
        <taxon>Chlorophyta</taxon>
        <taxon>core chlorophytes</taxon>
        <taxon>Trebouxiophyceae</taxon>
        <taxon>Trebouxiales</taxon>
        <taxon>Trebouxiaceae</taxon>
        <taxon>Myrmecia</taxon>
    </lineage>
</organism>
<dbReference type="InterPro" id="IPR025257">
    <property type="entry name" value="MINDY-3/4_CD"/>
</dbReference>
<evidence type="ECO:0000256" key="1">
    <source>
        <dbReference type="ARBA" id="ARBA00011074"/>
    </source>
</evidence>
<comment type="similarity">
    <text evidence="1">Belongs to the MINDY deubiquitinase family. FAM188 subfamily.</text>
</comment>
<gene>
    <name evidence="3" type="ORF">WJX72_001518</name>
</gene>
<proteinExistence type="inferred from homology"/>
<dbReference type="GO" id="GO:0006508">
    <property type="term" value="P:proteolysis"/>
    <property type="evidence" value="ECO:0007669"/>
    <property type="project" value="UniProtKB-KW"/>
</dbReference>
<feature type="domain" description="Deubiquitinating enzyme MINDY-3/4 conserved" evidence="2">
    <location>
        <begin position="95"/>
        <end position="327"/>
    </location>
</feature>
<dbReference type="AlphaFoldDB" id="A0AAW1Q865"/>
<dbReference type="SMART" id="SM01174">
    <property type="entry name" value="DUF4205"/>
    <property type="match status" value="1"/>
</dbReference>
<dbReference type="PANTHER" id="PTHR12473:SF8">
    <property type="entry name" value="UBIQUITIN CARBOXYL-TERMINAL HYDROLASE MINDY-4-RELATED"/>
    <property type="match status" value="1"/>
</dbReference>
<evidence type="ECO:0000313" key="4">
    <source>
        <dbReference type="Proteomes" id="UP001489004"/>
    </source>
</evidence>
<comment type="caution">
    <text evidence="3">The sequence shown here is derived from an EMBL/GenBank/DDBJ whole genome shotgun (WGS) entry which is preliminary data.</text>
</comment>
<dbReference type="EMBL" id="JALJOR010000005">
    <property type="protein sequence ID" value="KAK9816522.1"/>
    <property type="molecule type" value="Genomic_DNA"/>
</dbReference>
<dbReference type="Pfam" id="PF13898">
    <property type="entry name" value="MINDY-3_4_CD"/>
    <property type="match status" value="1"/>
</dbReference>
<name>A0AAW1Q865_9CHLO</name>
<dbReference type="GO" id="GO:0004843">
    <property type="term" value="F:cysteine-type deubiquitinase activity"/>
    <property type="evidence" value="ECO:0007669"/>
    <property type="project" value="UniProtKB-EC"/>
</dbReference>
<protein>
    <recommendedName>
        <fullName evidence="2">Deubiquitinating enzyme MINDY-3/4 conserved domain-containing protein</fullName>
    </recommendedName>
</protein>
<reference evidence="3 4" key="1">
    <citation type="journal article" date="2024" name="Nat. Commun.">
        <title>Phylogenomics reveals the evolutionary origins of lichenization in chlorophyte algae.</title>
        <authorList>
            <person name="Puginier C."/>
            <person name="Libourel C."/>
            <person name="Otte J."/>
            <person name="Skaloud P."/>
            <person name="Haon M."/>
            <person name="Grisel S."/>
            <person name="Petersen M."/>
            <person name="Berrin J.G."/>
            <person name="Delaux P.M."/>
            <person name="Dal Grande F."/>
            <person name="Keller J."/>
        </authorList>
    </citation>
    <scope>NUCLEOTIDE SEQUENCE [LARGE SCALE GENOMIC DNA]</scope>
    <source>
        <strain evidence="3 4">SAG 2043</strain>
    </source>
</reference>
<sequence>MGQVTPGCSVWYPAPTRPTKACCLPCGGTSKQARSRCLRKTYLALAVPVACSRQTSSTTGVLRFSTPTAELGSPHIPRVVERQAHIPAEQMRSMRQLLFGRDCGLGLPWSAWKQGLLFNTTPGLAFGLVQRQGGPCGVLAAVQAHVLAVLWDSVTGMQPHPDEARQIAVLCAAITAVLWQAGHQCSATLAGSSSSAALANLSFHEIRRTASCRSDRQIQADRDEPENALIAGHGYRSPNFVNLVMTGQAVANCFTGTASWTAMCTGHLGPLAAGAAHAGQTLQLCGSRELSEVPAPAHLAGLLREPFHHSLCAQRTGRPPRLITRAGRL</sequence>
<evidence type="ECO:0000259" key="2">
    <source>
        <dbReference type="SMART" id="SM01174"/>
    </source>
</evidence>
<evidence type="ECO:0000313" key="3">
    <source>
        <dbReference type="EMBL" id="KAK9816522.1"/>
    </source>
</evidence>
<dbReference type="GO" id="GO:0071108">
    <property type="term" value="P:protein K48-linked deubiquitination"/>
    <property type="evidence" value="ECO:0007669"/>
    <property type="project" value="InterPro"/>
</dbReference>
<dbReference type="Proteomes" id="UP001489004">
    <property type="component" value="Unassembled WGS sequence"/>
</dbReference>
<keyword evidence="4" id="KW-1185">Reference proteome</keyword>
<dbReference type="PANTHER" id="PTHR12473">
    <property type="entry name" value="UBIQUITIN CARBOXYL-TERMINAL HYDROLASE MINDY-4-RELATED"/>
    <property type="match status" value="1"/>
</dbReference>
<dbReference type="InterPro" id="IPR039785">
    <property type="entry name" value="MINY3/4"/>
</dbReference>